<keyword evidence="2" id="KW-0378">Hydrolase</keyword>
<feature type="domain" description="IrrE N-terminal-like" evidence="1">
    <location>
        <begin position="47"/>
        <end position="132"/>
    </location>
</feature>
<keyword evidence="2" id="KW-0645">Protease</keyword>
<dbReference type="EMBL" id="MK450538">
    <property type="protein sequence ID" value="QBJ05140.1"/>
    <property type="molecule type" value="Genomic_DNA"/>
</dbReference>
<sequence>MGTQQRQITKGVFMGKYEELLKQNDNISIIETNRLPEFQSGFYMDGKIFIKENISDYKKHEVLAEELAHREITYGNILDQSSMLNRKFELKARRLANESVITLQGLINAFNYGVQNMYELALYFEVTKDFVQDTIQHYKQKYGLRTYFNNYIIEFEPLIVYKVFNK</sequence>
<dbReference type="GO" id="GO:0008237">
    <property type="term" value="F:metallopeptidase activity"/>
    <property type="evidence" value="ECO:0007669"/>
    <property type="project" value="UniProtKB-KW"/>
</dbReference>
<dbReference type="Proteomes" id="UP000310300">
    <property type="component" value="Segment"/>
</dbReference>
<proteinExistence type="predicted"/>
<evidence type="ECO:0000259" key="1">
    <source>
        <dbReference type="Pfam" id="PF06114"/>
    </source>
</evidence>
<dbReference type="Pfam" id="PF06114">
    <property type="entry name" value="Peptidase_M78"/>
    <property type="match status" value="1"/>
</dbReference>
<name>A0A4P6R251_9CAUD</name>
<dbReference type="GO" id="GO:0006508">
    <property type="term" value="P:proteolysis"/>
    <property type="evidence" value="ECO:0007669"/>
    <property type="project" value="UniProtKB-KW"/>
</dbReference>
<keyword evidence="2" id="KW-0482">Metalloprotease</keyword>
<reference evidence="3" key="1">
    <citation type="submission" date="2019-01" db="EMBL/GenBank/DDBJ databases">
        <title>New genus Fibralongavirus in Staphylococcus pseudintermedius Siphoviridae phages.</title>
        <authorList>
            <person name="Zeman M."/>
            <person name="Vrbovska V."/>
            <person name="Bardy P."/>
            <person name="Pantucek R."/>
        </authorList>
    </citation>
    <scope>NUCLEOTIDE SEQUENCE [LARGE SCALE GENOMIC DNA]</scope>
</reference>
<evidence type="ECO:0000313" key="2">
    <source>
        <dbReference type="EMBL" id="QBJ05140.1"/>
    </source>
</evidence>
<accession>A0A4P6R251</accession>
<dbReference type="KEGG" id="vg:55014835"/>
<dbReference type="RefSeq" id="YP_009823325.1">
    <property type="nucleotide sequence ID" value="NC_048192.1"/>
</dbReference>
<evidence type="ECO:0000313" key="3">
    <source>
        <dbReference type="Proteomes" id="UP000310300"/>
    </source>
</evidence>
<organism evidence="2 3">
    <name type="scientific">Staphylococcus phage vB_SpsS_QT1</name>
    <dbReference type="NCBI Taxonomy" id="2510452"/>
    <lineage>
        <taxon>Viruses</taxon>
        <taxon>Duplodnaviria</taxon>
        <taxon>Heunggongvirae</taxon>
        <taxon>Uroviricota</taxon>
        <taxon>Caudoviricetes</taxon>
        <taxon>Fibralongavirus</taxon>
        <taxon>Fibralongavirus QT1</taxon>
    </lineage>
</organism>
<dbReference type="InterPro" id="IPR010359">
    <property type="entry name" value="IrrE_HExxH"/>
</dbReference>
<dbReference type="GeneID" id="55014835"/>
<protein>
    <submittedName>
        <fullName evidence="2">Putative metalloprotease</fullName>
    </submittedName>
</protein>
<keyword evidence="3" id="KW-1185">Reference proteome</keyword>